<dbReference type="OrthoDB" id="9807946at2"/>
<evidence type="ECO:0000313" key="4">
    <source>
        <dbReference type="Proteomes" id="UP000244792"/>
    </source>
</evidence>
<protein>
    <submittedName>
        <fullName evidence="3">Flavorubredoxin</fullName>
    </submittedName>
</protein>
<dbReference type="InterPro" id="IPR001279">
    <property type="entry name" value="Metallo-B-lactamas"/>
</dbReference>
<dbReference type="PROSITE" id="PS50902">
    <property type="entry name" value="FLAVODOXIN_LIKE"/>
    <property type="match status" value="1"/>
</dbReference>
<dbReference type="InterPro" id="IPR008254">
    <property type="entry name" value="Flavodoxin/NO_synth"/>
</dbReference>
<comment type="similarity">
    <text evidence="1">In the N-terminal section; belongs to the zinc metallo-hydrolase group 3 family.</text>
</comment>
<dbReference type="InterPro" id="IPR036866">
    <property type="entry name" value="RibonucZ/Hydroxyglut_hydro"/>
</dbReference>
<dbReference type="GO" id="GO:0010181">
    <property type="term" value="F:FMN binding"/>
    <property type="evidence" value="ECO:0007669"/>
    <property type="project" value="InterPro"/>
</dbReference>
<dbReference type="GO" id="GO:0016491">
    <property type="term" value="F:oxidoreductase activity"/>
    <property type="evidence" value="ECO:0007669"/>
    <property type="project" value="InterPro"/>
</dbReference>
<dbReference type="Gene3D" id="3.40.50.360">
    <property type="match status" value="1"/>
</dbReference>
<dbReference type="PIRSF" id="PIRSF005243">
    <property type="entry name" value="ROO"/>
    <property type="match status" value="1"/>
</dbReference>
<dbReference type="InterPro" id="IPR045761">
    <property type="entry name" value="ODP_dom"/>
</dbReference>
<dbReference type="Proteomes" id="UP000244792">
    <property type="component" value="Chromosome"/>
</dbReference>
<accession>A0A2R4W2R7</accession>
<dbReference type="CDD" id="cd07709">
    <property type="entry name" value="flavodiiron_proteins_MBL-fold"/>
    <property type="match status" value="1"/>
</dbReference>
<dbReference type="GO" id="GO:0009055">
    <property type="term" value="F:electron transfer activity"/>
    <property type="evidence" value="ECO:0007669"/>
    <property type="project" value="InterPro"/>
</dbReference>
<dbReference type="EMBL" id="CP020921">
    <property type="protein sequence ID" value="AWB11054.1"/>
    <property type="molecule type" value="Genomic_DNA"/>
</dbReference>
<feature type="domain" description="Flavodoxin-like" evidence="2">
    <location>
        <begin position="251"/>
        <end position="391"/>
    </location>
</feature>
<dbReference type="Pfam" id="PF00258">
    <property type="entry name" value="Flavodoxin_1"/>
    <property type="match status" value="1"/>
</dbReference>
<dbReference type="Gene3D" id="3.60.15.10">
    <property type="entry name" value="Ribonuclease Z/Hydroxyacylglutathione hydrolase-like"/>
    <property type="match status" value="1"/>
</dbReference>
<organism evidence="3 4">
    <name type="scientific">Thermodesulfobium acidiphilum</name>
    <dbReference type="NCBI Taxonomy" id="1794699"/>
    <lineage>
        <taxon>Bacteria</taxon>
        <taxon>Pseudomonadati</taxon>
        <taxon>Thermodesulfobiota</taxon>
        <taxon>Thermodesulfobiia</taxon>
        <taxon>Thermodesulfobiales</taxon>
        <taxon>Thermodesulfobiaceae</taxon>
        <taxon>Thermodesulfobium</taxon>
    </lineage>
</organism>
<dbReference type="InterPro" id="IPR016440">
    <property type="entry name" value="Rubredoxin-O_OxRdtase"/>
</dbReference>
<dbReference type="InterPro" id="IPR029039">
    <property type="entry name" value="Flavoprotein-like_sf"/>
</dbReference>
<dbReference type="SMART" id="SM00849">
    <property type="entry name" value="Lactamase_B"/>
    <property type="match status" value="1"/>
</dbReference>
<reference evidence="3 4" key="1">
    <citation type="submission" date="2017-04" db="EMBL/GenBank/DDBJ databases">
        <title>Genomic insights into metabolism of Thermodesulfobium acidiphilum.</title>
        <authorList>
            <person name="Toshchakov S.V."/>
            <person name="Frolov E.N."/>
            <person name="Kublanov I.V."/>
            <person name="Samarov N.I."/>
            <person name="Novikov A."/>
            <person name="Lebedinsky A.V."/>
            <person name="Bonch-Osmolovskaya E.A."/>
            <person name="Chernyh N.A."/>
        </authorList>
    </citation>
    <scope>NUCLEOTIDE SEQUENCE [LARGE SCALE GENOMIC DNA]</scope>
    <source>
        <strain evidence="3 4">3127-1</strain>
    </source>
</reference>
<dbReference type="SUPFAM" id="SSF56281">
    <property type="entry name" value="Metallo-hydrolase/oxidoreductase"/>
    <property type="match status" value="1"/>
</dbReference>
<evidence type="ECO:0000259" key="2">
    <source>
        <dbReference type="PROSITE" id="PS50902"/>
    </source>
</evidence>
<dbReference type="RefSeq" id="WP_108310072.1">
    <property type="nucleotide sequence ID" value="NZ_CP020921.1"/>
</dbReference>
<evidence type="ECO:0000313" key="3">
    <source>
        <dbReference type="EMBL" id="AWB11054.1"/>
    </source>
</evidence>
<proteinExistence type="inferred from homology"/>
<keyword evidence="4" id="KW-1185">Reference proteome</keyword>
<sequence>MNCKLADSLYDIGALDWEIRDFHGVYTPQGSKYNSFLLLDEKIAIIDSVKECYGKEAICKIKEIIKERDVDYLVSLHTEPDHAGSIIEYFKEFKNIKLVCLEKNYEFIKNFLPDLDDSKILVLKSGESLSLGEKTLILKSLPMTHWPDTTSVYVPEKGWLFTSDFFGSLISISRPFYDQLQSDIYPFIRDYFAFLMRPFESLTKKALDYYKSLNPTMILPAHGPFYRKPEDIKYIFEITEKLINDPTENKVIIVYTTMWHTTEKMAKLISEGAGCKDDCEVKVFDLRIDPVSVIMGEIMTCKAFAIGSPTVYNGVFPNILPLLRLMRLLRLKGKKAVIFGSYGWSGGAVKEIEEAIKPLGVEVIEKIETRFSLKPEEIKKCLEVGKMLSEL</sequence>
<dbReference type="AlphaFoldDB" id="A0A2R4W2R7"/>
<dbReference type="SUPFAM" id="SSF52218">
    <property type="entry name" value="Flavoproteins"/>
    <property type="match status" value="1"/>
</dbReference>
<dbReference type="GO" id="GO:0046872">
    <property type="term" value="F:metal ion binding"/>
    <property type="evidence" value="ECO:0007669"/>
    <property type="project" value="InterPro"/>
</dbReference>
<name>A0A2R4W2R7_THEAF</name>
<gene>
    <name evidence="3" type="ORF">TDSAC_1718</name>
</gene>
<dbReference type="PANTHER" id="PTHR43717:SF1">
    <property type="entry name" value="ANAEROBIC NITRIC OXIDE REDUCTASE FLAVORUBREDOXIN"/>
    <property type="match status" value="1"/>
</dbReference>
<evidence type="ECO:0000256" key="1">
    <source>
        <dbReference type="ARBA" id="ARBA00007121"/>
    </source>
</evidence>
<dbReference type="PANTHER" id="PTHR43717">
    <property type="entry name" value="ANAEROBIC NITRIC OXIDE REDUCTASE FLAVORUBREDOXIN"/>
    <property type="match status" value="1"/>
</dbReference>
<dbReference type="KEGG" id="taci:TDSAC_1718"/>
<dbReference type="Pfam" id="PF19583">
    <property type="entry name" value="ODP"/>
    <property type="match status" value="1"/>
</dbReference>